<proteinExistence type="predicted"/>
<dbReference type="EMBL" id="GG705011">
    <property type="protein sequence ID" value="EEY94031.1"/>
    <property type="molecule type" value="Genomic_DNA"/>
</dbReference>
<dbReference type="HOGENOM" id="CLU_210084_0_0_6"/>
<gene>
    <name evidence="1" type="ORF">HMPREF0026_01307</name>
</gene>
<dbReference type="Proteomes" id="UP000018442">
    <property type="component" value="Unassembled WGS sequence"/>
</dbReference>
<dbReference type="AlphaFoldDB" id="D0SJK9"/>
<evidence type="ECO:0000313" key="2">
    <source>
        <dbReference type="Proteomes" id="UP000018442"/>
    </source>
</evidence>
<name>D0SJK9_ACIJU</name>
<protein>
    <submittedName>
        <fullName evidence="1">Uncharacterized protein</fullName>
    </submittedName>
</protein>
<accession>D0SJK9</accession>
<organism evidence="1 2">
    <name type="scientific">Acinetobacter junii SH205</name>
    <dbReference type="NCBI Taxonomy" id="575587"/>
    <lineage>
        <taxon>Bacteria</taxon>
        <taxon>Pseudomonadati</taxon>
        <taxon>Pseudomonadota</taxon>
        <taxon>Gammaproteobacteria</taxon>
        <taxon>Moraxellales</taxon>
        <taxon>Moraxellaceae</taxon>
        <taxon>Acinetobacter</taxon>
    </lineage>
</organism>
<evidence type="ECO:0000313" key="1">
    <source>
        <dbReference type="EMBL" id="EEY94031.1"/>
    </source>
</evidence>
<reference evidence="2" key="1">
    <citation type="journal article" date="2012" name="PLoS ONE">
        <title>The success of Acinetobacter species; genetic, metabolic and virulence attributes.</title>
        <authorList>
            <person name="Peleg A.Y."/>
            <person name="de Breij A."/>
            <person name="Adams M.D."/>
            <person name="Cerqueira G.M."/>
            <person name="Mocali S."/>
            <person name="Galardini M."/>
            <person name="Nibbering P.H."/>
            <person name="Earl A.M."/>
            <person name="Ward D.V."/>
            <person name="Paterson D.L."/>
            <person name="Seifert H."/>
            <person name="Dijkshoorn L."/>
        </authorList>
    </citation>
    <scope>NUCLEOTIDE SEQUENCE [LARGE SCALE GENOMIC DNA]</scope>
    <source>
        <strain evidence="2">SH205</strain>
    </source>
</reference>
<sequence>MKMKIKDFTRPEYLNPVMDMWEFFNENPQYRLLKYEAVKGGVRVYYVVAS</sequence>